<keyword evidence="5 13" id="KW-0732">Signal</keyword>
<keyword evidence="15" id="KW-1185">Reference proteome</keyword>
<dbReference type="CDD" id="cd02981">
    <property type="entry name" value="PDI_b_family"/>
    <property type="match status" value="1"/>
</dbReference>
<dbReference type="PROSITE" id="PS00194">
    <property type="entry name" value="THIOREDOXIN_1"/>
    <property type="match status" value="2"/>
</dbReference>
<dbReference type="GO" id="GO:0003756">
    <property type="term" value="F:protein disulfide isomerase activity"/>
    <property type="evidence" value="ECO:0007669"/>
    <property type="project" value="UniProtKB-EC"/>
</dbReference>
<dbReference type="PANTHER" id="PTHR18929">
    <property type="entry name" value="PROTEIN DISULFIDE ISOMERASE"/>
    <property type="match status" value="1"/>
</dbReference>
<organism evidence="15 16">
    <name type="scientific">Schistosoma rodhaini</name>
    <dbReference type="NCBI Taxonomy" id="6188"/>
    <lineage>
        <taxon>Eukaryota</taxon>
        <taxon>Metazoa</taxon>
        <taxon>Spiralia</taxon>
        <taxon>Lophotrochozoa</taxon>
        <taxon>Platyhelminthes</taxon>
        <taxon>Trematoda</taxon>
        <taxon>Digenea</taxon>
        <taxon>Strigeidida</taxon>
        <taxon>Schistosomatoidea</taxon>
        <taxon>Schistosomatidae</taxon>
        <taxon>Schistosoma</taxon>
    </lineage>
</organism>
<reference evidence="15" key="1">
    <citation type="submission" date="2022-06" db="EMBL/GenBank/DDBJ databases">
        <authorList>
            <person name="Berger JAMES D."/>
            <person name="Berger JAMES D."/>
        </authorList>
    </citation>
    <scope>NUCLEOTIDE SEQUENCE [LARGE SCALE GENOMIC DNA]</scope>
</reference>
<evidence type="ECO:0000313" key="15">
    <source>
        <dbReference type="Proteomes" id="UP000050792"/>
    </source>
</evidence>
<dbReference type="CDD" id="cd02961">
    <property type="entry name" value="PDI_a_family"/>
    <property type="match status" value="1"/>
</dbReference>
<dbReference type="NCBIfam" id="TIGR01130">
    <property type="entry name" value="ER_PDI_fam"/>
    <property type="match status" value="1"/>
</dbReference>
<dbReference type="Gene3D" id="3.40.30.10">
    <property type="entry name" value="Glutaredoxin"/>
    <property type="match status" value="4"/>
</dbReference>
<comment type="similarity">
    <text evidence="3 12">Belongs to the protein disulfide isomerase family.</text>
</comment>
<feature type="disulfide bond" description="Redox-active" evidence="11">
    <location>
        <begin position="47"/>
        <end position="50"/>
    </location>
</feature>
<dbReference type="PROSITE" id="PS51257">
    <property type="entry name" value="PROKAR_LIPOPROTEIN"/>
    <property type="match status" value="1"/>
</dbReference>
<evidence type="ECO:0000256" key="11">
    <source>
        <dbReference type="PIRSR" id="PIRSR605792-51"/>
    </source>
</evidence>
<name>A0AA85FTA9_9TREM</name>
<keyword evidence="7" id="KW-0256">Endoplasmic reticulum</keyword>
<dbReference type="InterPro" id="IPR013766">
    <property type="entry name" value="Thioredoxin_domain"/>
</dbReference>
<feature type="signal peptide" evidence="13">
    <location>
        <begin position="1"/>
        <end position="17"/>
    </location>
</feature>
<evidence type="ECO:0000256" key="10">
    <source>
        <dbReference type="ARBA" id="ARBA00023284"/>
    </source>
</evidence>
<sequence length="485" mass="54548">MMRWLLSCLFLVAFASCSKVLELTKDNFHSELKSIPVALVKFYAPWCGHCKKLAPEFTSAAQVISEKTNDVKLVKVDCTTQESICSEFGISGYPTLKIFRNGDLDGEYNGPRNANGIANYMISRAGPVSKEVSTVSDVENVLSDDKPTVFAFVKSSSDPLIKTFMALAKSMVDDAVFCHSHNNLFVTPSDNELRVYLPKRLRTKFEDDFAVYKGEPESNNIKDWIRKHGQGLVGYRSPSNTFYFENSDLVVLYNNQSIDTYPSGVKYLRNRVLKTLKDNPQKFKNLVFAYSFADDFSYEISDYGIEADKLPAVVIQSKDKKYKLEKFSLDAFSDFLNKFEDGLLTPHVKSEPLPTDDSSAVKKLVALNFDEIVNNEEKDVMVVFHAPWCGHCKNLMPKYEEAASKLKNEPNLILAAMDATANDVPSPYQVRGFPTIYFVPKGKKSSPVSYEGGRDTSDIIKYLAREATEELIGYDRSGNPKKSEL</sequence>
<comment type="catalytic activity">
    <reaction evidence="1 13">
        <text>Catalyzes the rearrangement of -S-S- bonds in proteins.</text>
        <dbReference type="EC" id="5.3.4.1"/>
    </reaction>
</comment>
<dbReference type="FunFam" id="3.40.30.10:FF:000017">
    <property type="entry name" value="Protein disulfide-isomerase A4"/>
    <property type="match status" value="1"/>
</dbReference>
<protein>
    <recommendedName>
        <fullName evidence="4 13">Protein disulfide-isomerase</fullName>
        <ecNumber evidence="4 13">5.3.4.1</ecNumber>
    </recommendedName>
</protein>
<dbReference type="Pfam" id="PF13848">
    <property type="entry name" value="Thioredoxin_6"/>
    <property type="match status" value="1"/>
</dbReference>
<evidence type="ECO:0000256" key="2">
    <source>
        <dbReference type="ARBA" id="ARBA00004319"/>
    </source>
</evidence>
<evidence type="ECO:0000256" key="5">
    <source>
        <dbReference type="ARBA" id="ARBA00022729"/>
    </source>
</evidence>
<evidence type="ECO:0000256" key="7">
    <source>
        <dbReference type="ARBA" id="ARBA00022824"/>
    </source>
</evidence>
<accession>A0AA85FTA9</accession>
<dbReference type="Pfam" id="PF00085">
    <property type="entry name" value="Thioredoxin"/>
    <property type="match status" value="2"/>
</dbReference>
<dbReference type="NCBIfam" id="TIGR01126">
    <property type="entry name" value="pdi_dom"/>
    <property type="match status" value="2"/>
</dbReference>
<feature type="chain" id="PRO_5041518736" description="Protein disulfide-isomerase" evidence="13">
    <location>
        <begin position="18"/>
        <end position="485"/>
    </location>
</feature>
<dbReference type="GO" id="GO:0006457">
    <property type="term" value="P:protein folding"/>
    <property type="evidence" value="ECO:0007669"/>
    <property type="project" value="TreeGrafter"/>
</dbReference>
<dbReference type="PANTHER" id="PTHR18929:SF132">
    <property type="entry name" value="PROTEIN DISULFIDE-ISOMERASE A3"/>
    <property type="match status" value="1"/>
</dbReference>
<dbReference type="SUPFAM" id="SSF52833">
    <property type="entry name" value="Thioredoxin-like"/>
    <property type="match status" value="4"/>
</dbReference>
<dbReference type="CDD" id="cd02995">
    <property type="entry name" value="PDI_a_PDI_a'_C"/>
    <property type="match status" value="1"/>
</dbReference>
<evidence type="ECO:0000256" key="13">
    <source>
        <dbReference type="RuleBase" id="RU361130"/>
    </source>
</evidence>
<dbReference type="Proteomes" id="UP000050792">
    <property type="component" value="Unassembled WGS sequence"/>
</dbReference>
<proteinExistence type="inferred from homology"/>
<dbReference type="InterPro" id="IPR005788">
    <property type="entry name" value="PDI_thioredoxin-like_dom"/>
</dbReference>
<dbReference type="AlphaFoldDB" id="A0AA85FTA9"/>
<dbReference type="PROSITE" id="PS51352">
    <property type="entry name" value="THIOREDOXIN_2"/>
    <property type="match status" value="2"/>
</dbReference>
<evidence type="ECO:0000313" key="16">
    <source>
        <dbReference type="WBParaSite" id="SRDH1_61930.3"/>
    </source>
</evidence>
<keyword evidence="8 11" id="KW-1015">Disulfide bond</keyword>
<comment type="subcellular location">
    <subcellularLocation>
        <location evidence="2">Endoplasmic reticulum lumen</location>
    </subcellularLocation>
</comment>
<evidence type="ECO:0000256" key="4">
    <source>
        <dbReference type="ARBA" id="ARBA00012723"/>
    </source>
</evidence>
<feature type="domain" description="Thioredoxin" evidence="14">
    <location>
        <begin position="12"/>
        <end position="126"/>
    </location>
</feature>
<dbReference type="EC" id="5.3.4.1" evidence="4 13"/>
<dbReference type="CDD" id="cd03073">
    <property type="entry name" value="PDI_b'_ERp72_ERp57"/>
    <property type="match status" value="1"/>
</dbReference>
<dbReference type="InterPro" id="IPR017937">
    <property type="entry name" value="Thioredoxin_CS"/>
</dbReference>
<evidence type="ECO:0000256" key="12">
    <source>
        <dbReference type="RuleBase" id="RU004208"/>
    </source>
</evidence>
<keyword evidence="6" id="KW-0677">Repeat</keyword>
<keyword evidence="9 13" id="KW-0413">Isomerase</keyword>
<keyword evidence="10 11" id="KW-0676">Redox-active center</keyword>
<evidence type="ECO:0000256" key="8">
    <source>
        <dbReference type="ARBA" id="ARBA00023157"/>
    </source>
</evidence>
<dbReference type="PRINTS" id="PR00421">
    <property type="entry name" value="THIOREDOXIN"/>
</dbReference>
<feature type="domain" description="Thioredoxin" evidence="14">
    <location>
        <begin position="339"/>
        <end position="468"/>
    </location>
</feature>
<reference evidence="16" key="2">
    <citation type="submission" date="2023-11" db="UniProtKB">
        <authorList>
            <consortium name="WormBaseParasite"/>
        </authorList>
    </citation>
    <scope>IDENTIFICATION</scope>
</reference>
<dbReference type="FunFam" id="3.40.30.10:FF:000045">
    <property type="entry name" value="Disulfide-isomerase A3"/>
    <property type="match status" value="1"/>
</dbReference>
<evidence type="ECO:0000256" key="6">
    <source>
        <dbReference type="ARBA" id="ARBA00022737"/>
    </source>
</evidence>
<dbReference type="WBParaSite" id="SRDH1_61930.3">
    <property type="protein sequence ID" value="SRDH1_61930.3"/>
    <property type="gene ID" value="SRDH1_61930"/>
</dbReference>
<evidence type="ECO:0000256" key="1">
    <source>
        <dbReference type="ARBA" id="ARBA00001182"/>
    </source>
</evidence>
<evidence type="ECO:0000256" key="9">
    <source>
        <dbReference type="ARBA" id="ARBA00023235"/>
    </source>
</evidence>
<dbReference type="GO" id="GO:0005788">
    <property type="term" value="C:endoplasmic reticulum lumen"/>
    <property type="evidence" value="ECO:0007669"/>
    <property type="project" value="UniProtKB-SubCell"/>
</dbReference>
<dbReference type="InterPro" id="IPR005792">
    <property type="entry name" value="Prot_disulphide_isomerase"/>
</dbReference>
<dbReference type="GO" id="GO:0034976">
    <property type="term" value="P:response to endoplasmic reticulum stress"/>
    <property type="evidence" value="ECO:0007669"/>
    <property type="project" value="TreeGrafter"/>
</dbReference>
<dbReference type="InterPro" id="IPR036249">
    <property type="entry name" value="Thioredoxin-like_sf"/>
</dbReference>
<feature type="disulfide bond" description="Redox-active" evidence="11">
    <location>
        <begin position="389"/>
        <end position="392"/>
    </location>
</feature>
<evidence type="ECO:0000259" key="14">
    <source>
        <dbReference type="PROSITE" id="PS51352"/>
    </source>
</evidence>
<evidence type="ECO:0000256" key="3">
    <source>
        <dbReference type="ARBA" id="ARBA00006347"/>
    </source>
</evidence>